<dbReference type="AlphaFoldDB" id="A0A845PRU3"/>
<evidence type="ECO:0008006" key="3">
    <source>
        <dbReference type="Google" id="ProtNLM"/>
    </source>
</evidence>
<evidence type="ECO:0000313" key="1">
    <source>
        <dbReference type="EMBL" id="NAW50385.1"/>
    </source>
</evidence>
<gene>
    <name evidence="1" type="ORF">GNY06_02920</name>
</gene>
<evidence type="ECO:0000313" key="2">
    <source>
        <dbReference type="Proteomes" id="UP000553459"/>
    </source>
</evidence>
<dbReference type="SUPFAM" id="SSF52540">
    <property type="entry name" value="P-loop containing nucleoside triphosphate hydrolases"/>
    <property type="match status" value="1"/>
</dbReference>
<organism evidence="1 2">
    <name type="scientific">Elizabethkingia argenteiflava</name>
    <dbReference type="NCBI Taxonomy" id="2681556"/>
    <lineage>
        <taxon>Bacteria</taxon>
        <taxon>Pseudomonadati</taxon>
        <taxon>Bacteroidota</taxon>
        <taxon>Flavobacteriia</taxon>
        <taxon>Flavobacteriales</taxon>
        <taxon>Weeksellaceae</taxon>
        <taxon>Elizabethkingia</taxon>
    </lineage>
</organism>
<sequence length="272" mass="31253">MIEPLKIENTLEAEAEIINISEFKISPDVEIEKPTPILSVKQKGKFVDIFTEGNISMLFGLAKSRKSTFLKSIVQAILSGENTKMYSDYERNEIAIVDTEQSLYDSYRATKVIQALTGYSIDYYNVAELKRSQRKYLVEEHLKSNPNCGFMILDNIVHFLVDFNDTTESAELLQWLIMLKVKYNVHLCLVLHENSSEGSRGKARGHLGTNLEQMCETIIQIKKDQNDHTRSIVTPKMMRGIEFEPFAITQDYQGIPYLSDLENEYFETTKLL</sequence>
<dbReference type="EMBL" id="JAAABJ010000290">
    <property type="protein sequence ID" value="NAW50385.1"/>
    <property type="molecule type" value="Genomic_DNA"/>
</dbReference>
<dbReference type="Proteomes" id="UP000553459">
    <property type="component" value="Unassembled WGS sequence"/>
</dbReference>
<name>A0A845PRU3_9FLAO</name>
<comment type="caution">
    <text evidence="1">The sequence shown here is derived from an EMBL/GenBank/DDBJ whole genome shotgun (WGS) entry which is preliminary data.</text>
</comment>
<keyword evidence="2" id="KW-1185">Reference proteome</keyword>
<accession>A0A845PRU3</accession>
<proteinExistence type="predicted"/>
<protein>
    <recommendedName>
        <fullName evidence="3">Mobilization protein</fullName>
    </recommendedName>
</protein>
<dbReference type="InterPro" id="IPR027417">
    <property type="entry name" value="P-loop_NTPase"/>
</dbReference>
<dbReference type="Gene3D" id="3.40.50.300">
    <property type="entry name" value="P-loop containing nucleotide triphosphate hydrolases"/>
    <property type="match status" value="1"/>
</dbReference>
<dbReference type="RefSeq" id="WP_166518732.1">
    <property type="nucleotide sequence ID" value="NZ_JAAABJ010000290.1"/>
</dbReference>
<reference evidence="1 2" key="1">
    <citation type="submission" date="2019-11" db="EMBL/GenBank/DDBJ databases">
        <title>Characterization of Elizabethkingia argenteiflava sp. nov., isolated from inner surface of Soybean Pods.</title>
        <authorList>
            <person name="Mo S."/>
        </authorList>
    </citation>
    <scope>NUCLEOTIDE SEQUENCE [LARGE SCALE GENOMIC DNA]</scope>
    <source>
        <strain evidence="1 2">YB22</strain>
    </source>
</reference>